<dbReference type="AlphaFoldDB" id="A0AAD6U3L3"/>
<evidence type="ECO:0000313" key="3">
    <source>
        <dbReference type="Proteomes" id="UP001222325"/>
    </source>
</evidence>
<keyword evidence="3" id="KW-1185">Reference proteome</keyword>
<dbReference type="EMBL" id="JARJCN010000033">
    <property type="protein sequence ID" value="KAJ7085751.1"/>
    <property type="molecule type" value="Genomic_DNA"/>
</dbReference>
<protein>
    <submittedName>
        <fullName evidence="2">Uncharacterized protein</fullName>
    </submittedName>
</protein>
<evidence type="ECO:0000313" key="2">
    <source>
        <dbReference type="EMBL" id="KAJ7085751.1"/>
    </source>
</evidence>
<comment type="caution">
    <text evidence="2">The sequence shown here is derived from an EMBL/GenBank/DDBJ whole genome shotgun (WGS) entry which is preliminary data.</text>
</comment>
<dbReference type="Proteomes" id="UP001222325">
    <property type="component" value="Unassembled WGS sequence"/>
</dbReference>
<reference evidence="2" key="1">
    <citation type="submission" date="2023-03" db="EMBL/GenBank/DDBJ databases">
        <title>Massive genome expansion in bonnet fungi (Mycena s.s.) driven by repeated elements and novel gene families across ecological guilds.</title>
        <authorList>
            <consortium name="Lawrence Berkeley National Laboratory"/>
            <person name="Harder C.B."/>
            <person name="Miyauchi S."/>
            <person name="Viragh M."/>
            <person name="Kuo A."/>
            <person name="Thoen E."/>
            <person name="Andreopoulos B."/>
            <person name="Lu D."/>
            <person name="Skrede I."/>
            <person name="Drula E."/>
            <person name="Henrissat B."/>
            <person name="Morin E."/>
            <person name="Kohler A."/>
            <person name="Barry K."/>
            <person name="LaButti K."/>
            <person name="Morin E."/>
            <person name="Salamov A."/>
            <person name="Lipzen A."/>
            <person name="Mereny Z."/>
            <person name="Hegedus B."/>
            <person name="Baldrian P."/>
            <person name="Stursova M."/>
            <person name="Weitz H."/>
            <person name="Taylor A."/>
            <person name="Grigoriev I.V."/>
            <person name="Nagy L.G."/>
            <person name="Martin F."/>
            <person name="Kauserud H."/>
        </authorList>
    </citation>
    <scope>NUCLEOTIDE SEQUENCE</scope>
    <source>
        <strain evidence="2">CBHHK173m</strain>
    </source>
</reference>
<name>A0AAD6U3L3_9AGAR</name>
<feature type="compositionally biased region" description="Pro residues" evidence="1">
    <location>
        <begin position="140"/>
        <end position="152"/>
    </location>
</feature>
<gene>
    <name evidence="2" type="ORF">B0H15DRAFT_950878</name>
</gene>
<proteinExistence type="predicted"/>
<feature type="compositionally biased region" description="Low complexity" evidence="1">
    <location>
        <begin position="99"/>
        <end position="114"/>
    </location>
</feature>
<feature type="region of interest" description="Disordered" evidence="1">
    <location>
        <begin position="97"/>
        <end position="167"/>
    </location>
</feature>
<accession>A0AAD6U3L3</accession>
<evidence type="ECO:0000256" key="1">
    <source>
        <dbReference type="SAM" id="MobiDB-lite"/>
    </source>
</evidence>
<sequence length="206" mass="21731">MLEFPSCSPHDSPVCACEFASGRGSAELAEGQFVEGTAIYCTWTVAVVVSVFIVDVLLSNASSSPMDDADEEETDTIDNAEWTAMQAELDSGFASMSLSTPRASAPPSASSPRPKQIAHVSQLRPGRAQGVRLPARRLQAPPPDARAPPQPRPRGRACRSSSPARATAPCASGTIVLIRHDWTSCPWGGLPCGYHRGFHAASKGSS</sequence>
<organism evidence="2 3">
    <name type="scientific">Mycena belliarum</name>
    <dbReference type="NCBI Taxonomy" id="1033014"/>
    <lineage>
        <taxon>Eukaryota</taxon>
        <taxon>Fungi</taxon>
        <taxon>Dikarya</taxon>
        <taxon>Basidiomycota</taxon>
        <taxon>Agaricomycotina</taxon>
        <taxon>Agaricomycetes</taxon>
        <taxon>Agaricomycetidae</taxon>
        <taxon>Agaricales</taxon>
        <taxon>Marasmiineae</taxon>
        <taxon>Mycenaceae</taxon>
        <taxon>Mycena</taxon>
    </lineage>
</organism>